<evidence type="ECO:0000256" key="1">
    <source>
        <dbReference type="ARBA" id="ARBA00022741"/>
    </source>
</evidence>
<dbReference type="Proteomes" id="UP000255234">
    <property type="component" value="Unassembled WGS sequence"/>
</dbReference>
<organism evidence="4 5">
    <name type="scientific">Megamonas hypermegale</name>
    <dbReference type="NCBI Taxonomy" id="158847"/>
    <lineage>
        <taxon>Bacteria</taxon>
        <taxon>Bacillati</taxon>
        <taxon>Bacillota</taxon>
        <taxon>Negativicutes</taxon>
        <taxon>Selenomonadales</taxon>
        <taxon>Selenomonadaceae</taxon>
        <taxon>Megamonas</taxon>
    </lineage>
</organism>
<dbReference type="AlphaFoldDB" id="A0A378NUX2"/>
<dbReference type="InterPro" id="IPR054767">
    <property type="entry name" value="Cas10-Cmr2_palm2"/>
</dbReference>
<name>A0A378NUX2_9FIRM</name>
<evidence type="ECO:0000256" key="2">
    <source>
        <dbReference type="ARBA" id="ARBA00023118"/>
    </source>
</evidence>
<feature type="domain" description="Cas10/Cmr2 second palm" evidence="3">
    <location>
        <begin position="238"/>
        <end position="409"/>
    </location>
</feature>
<evidence type="ECO:0000313" key="4">
    <source>
        <dbReference type="EMBL" id="STY72183.1"/>
    </source>
</evidence>
<dbReference type="InterPro" id="IPR043128">
    <property type="entry name" value="Rev_trsase/Diguanyl_cyclase"/>
</dbReference>
<sequence>MSKEVGAILLDTRSIQKYVFSCNKLKTNVGASYLVDGIFNDLMQKIVLPSFNLKMPKISWQESKQIEMIKDDSIEAEIVYIGGGNMLILINKFSGKEDNLNLCREIVKKWTLEILKKAPGLKTGAAIGMMDVERFKDSLDKMYVQLKQNQNTVLPQVDLPYTGLTLECNISGKTADTFDWVDKSWIAKEVKAKTDAYTYASEKVRSEYKDILEKDGSRDKYDFASELEKIGCKEGESYISVIHIDGNNMGVKFSKCKDSQERKELSLKVAQIVQNAFCELIKTIIAEYDSKAYAEALDMEKLVDKEGKKLLPIRPIIIGGDDITFVCPARVGIEYAKRFIEAVNKQGFLSDEQHKHMSEEVKKDKDSIILSKTMSCCGGVAIVPLKYPFFRAYQLAEHLCGSAKNKSRENDNSLIDFAILYGEMTPDLDQLCRYQYSAPEGYLHYGPYSVQKEIQDGSHINDLLVLKDDIRDNVPKNKIKELRDVLTKDMHTQIRFLENCKEIQKIIDEECNQEGIGAQAFWQKKKGESELKTRYIDAIELIDFTLPKEE</sequence>
<evidence type="ECO:0000313" key="5">
    <source>
        <dbReference type="Proteomes" id="UP000255234"/>
    </source>
</evidence>
<protein>
    <submittedName>
        <fullName evidence="4">CRISPR-associated protein Cas10/Cmr2, subtype III-B</fullName>
    </submittedName>
</protein>
<keyword evidence="2" id="KW-0051">Antiviral defense</keyword>
<dbReference type="Pfam" id="PF22335">
    <property type="entry name" value="Cas10-Cmr2_palm2"/>
    <property type="match status" value="1"/>
</dbReference>
<dbReference type="GO" id="GO:0000166">
    <property type="term" value="F:nucleotide binding"/>
    <property type="evidence" value="ECO:0007669"/>
    <property type="project" value="UniProtKB-KW"/>
</dbReference>
<gene>
    <name evidence="4" type="ORF">NCTC10571_02374</name>
</gene>
<keyword evidence="1" id="KW-0547">Nucleotide-binding</keyword>
<dbReference type="GO" id="GO:0051607">
    <property type="term" value="P:defense response to virus"/>
    <property type="evidence" value="ECO:0007669"/>
    <property type="project" value="UniProtKB-KW"/>
</dbReference>
<dbReference type="EMBL" id="UGPP01000001">
    <property type="protein sequence ID" value="STY72183.1"/>
    <property type="molecule type" value="Genomic_DNA"/>
</dbReference>
<dbReference type="Gene3D" id="3.30.70.270">
    <property type="match status" value="1"/>
</dbReference>
<evidence type="ECO:0000259" key="3">
    <source>
        <dbReference type="Pfam" id="PF22335"/>
    </source>
</evidence>
<proteinExistence type="predicted"/>
<accession>A0A378NUX2</accession>
<reference evidence="4 5" key="1">
    <citation type="submission" date="2018-06" db="EMBL/GenBank/DDBJ databases">
        <authorList>
            <consortium name="Pathogen Informatics"/>
            <person name="Doyle S."/>
        </authorList>
    </citation>
    <scope>NUCLEOTIDE SEQUENCE [LARGE SCALE GENOMIC DNA]</scope>
    <source>
        <strain evidence="4 5">NCTC10571</strain>
    </source>
</reference>
<dbReference type="RefSeq" id="WP_115152242.1">
    <property type="nucleotide sequence ID" value="NZ_UGPP01000001.1"/>
</dbReference>